<evidence type="ECO:0008006" key="3">
    <source>
        <dbReference type="Google" id="ProtNLM"/>
    </source>
</evidence>
<reference evidence="1 2" key="1">
    <citation type="journal article" date="2014" name="Genome Announc.">
        <title>Draft Genome Sequences of Marinobacter similis A3d10T and Marinobacter salarius R9SW1T.</title>
        <authorList>
            <person name="Ivanova E.P."/>
            <person name="Ng H.J."/>
            <person name="Webb H.K."/>
            <person name="Feng G."/>
            <person name="Oshima K."/>
            <person name="Hattori M."/>
            <person name="Ohkuma M."/>
            <person name="Sergeev A.F."/>
            <person name="Mikhailov V.V."/>
            <person name="Crawford R.J."/>
            <person name="Sawabe T."/>
        </authorList>
    </citation>
    <scope>NUCLEOTIDE SEQUENCE [LARGE SCALE GENOMIC DNA]</scope>
    <source>
        <strain evidence="1 2">A3d10</strain>
    </source>
</reference>
<dbReference type="HOGENOM" id="CLU_679354_0_0_6"/>
<dbReference type="STRING" id="1420916.AU14_17330"/>
<proteinExistence type="predicted"/>
<accession>W5YMH8</accession>
<dbReference type="OrthoDB" id="6346810at2"/>
<dbReference type="RefSeq" id="WP_041342751.1">
    <property type="nucleotide sequence ID" value="NZ_CP007151.1"/>
</dbReference>
<dbReference type="AlphaFoldDB" id="W5YMH8"/>
<evidence type="ECO:0000313" key="2">
    <source>
        <dbReference type="Proteomes" id="UP000061489"/>
    </source>
</evidence>
<protein>
    <recommendedName>
        <fullName evidence="3">Porin domain-containing protein</fullName>
    </recommendedName>
</protein>
<organism evidence="1 2">
    <name type="scientific">Marinobacter similis</name>
    <dbReference type="NCBI Taxonomy" id="1420916"/>
    <lineage>
        <taxon>Bacteria</taxon>
        <taxon>Pseudomonadati</taxon>
        <taxon>Pseudomonadota</taxon>
        <taxon>Gammaproteobacteria</taxon>
        <taxon>Pseudomonadales</taxon>
        <taxon>Marinobacteraceae</taxon>
        <taxon>Marinobacter</taxon>
    </lineage>
</organism>
<dbReference type="KEGG" id="msx:AU14_17330"/>
<evidence type="ECO:0000313" key="1">
    <source>
        <dbReference type="EMBL" id="AHI30250.1"/>
    </source>
</evidence>
<dbReference type="SUPFAM" id="SSF56935">
    <property type="entry name" value="Porins"/>
    <property type="match status" value="1"/>
</dbReference>
<dbReference type="Proteomes" id="UP000061489">
    <property type="component" value="Chromosome"/>
</dbReference>
<name>W5YMH8_9GAMM</name>
<dbReference type="EMBL" id="CP007151">
    <property type="protein sequence ID" value="AHI30250.1"/>
    <property type="molecule type" value="Genomic_DNA"/>
</dbReference>
<gene>
    <name evidence="1" type="ORF">AU14_17330</name>
</gene>
<sequence>MTGRQFFPGTALIWALSATTHALQPDLFDIYGEVTGGFISDEALNNTSGRETQVWKMTQVLVGLVYNAPDSAWSARIEWVPLADDLCFERDNASCGDYYKNIGTSLIYYGEHPVREAAALYQRENWSVDIGRMINPYGLSLDEAPYRHRHDAPHAYYIDKELVSGVNLETQIHRWTASLGVFGGRGDPGSSYNHYMNGQVDPNLKGNNSPLFEATLAYKRKGAKSSQTVYGGYHHTKTGSAVGSLYSGKHNDERAQAGLNLTYSPQSSLITGYRLLAQYSQYTLGLTTKGEQGRSTPIQSRDLVKRGVFVTGVLEFRSRLELAYTYEELDRIDTLVWDRVANFDPSHPAFDSVERNHILSVAYRLNRNVEFSAFYRQSDFDYAFVSDIQPETDTDKAGFLVRFQF</sequence>
<keyword evidence="2" id="KW-1185">Reference proteome</keyword>